<sequence length="536" mass="58572">MPKFEAEDTTRLSLENYIVFESDIASGGQAIEISKTNTTEPGFIRLTWTEADGPAGNYNFNIAHFDEADGRSTLTLRVNNIPISRYIFNKNPGEQGNPPIDIPSSSNYIGLTGSIFDGLSNPNPVFENVTLAPGDQIEISAVADSLGNQTDELARIDVIEITPAPLADPVINVPELTIIPTDGTVAETVPKSGGITISRTGDISQSLEVTYTVSGTASSSDYKPILTGTVTIPEGQQSVDLKLTPIADGLVEGEETVIITLENSPNYQLGQTPSATFTITDNDQSTITESVTIFWRNQETGVNGAWLMDGLDLAQAVTIPSPTEPADSPWQMQGAGDFNSDQQQDILWRNTSTGETGIWLMAGSVFENSVSITPTPDLDWEIRGTEDFNSDQQQDILWRNTSTGENKVWLMNGTTVAEEVLIQSEAVTSIWEMRAAGDLDGDGDGDIIWRNTQDQTIYYWRMEGTQYIESVLISSPISSGQEVIHGTLDIDDNGFDDILWRNLDDGQNSVWLMNANGFDRLEKLDPLTDTSWQSYV</sequence>
<dbReference type="Gene3D" id="2.60.40.2030">
    <property type="match status" value="1"/>
</dbReference>
<evidence type="ECO:0000256" key="1">
    <source>
        <dbReference type="ARBA" id="ARBA00022729"/>
    </source>
</evidence>
<dbReference type="GO" id="GO:0016020">
    <property type="term" value="C:membrane"/>
    <property type="evidence" value="ECO:0007669"/>
    <property type="project" value="InterPro"/>
</dbReference>
<dbReference type="SUPFAM" id="SSF69318">
    <property type="entry name" value="Integrin alpha N-terminal domain"/>
    <property type="match status" value="1"/>
</dbReference>
<dbReference type="SMART" id="SM00237">
    <property type="entry name" value="Calx_beta"/>
    <property type="match status" value="1"/>
</dbReference>
<dbReference type="PANTHER" id="PTHR46580:SF2">
    <property type="entry name" value="MAM DOMAIN-CONTAINING PROTEIN"/>
    <property type="match status" value="1"/>
</dbReference>
<dbReference type="Proteomes" id="UP000177870">
    <property type="component" value="Chromosome"/>
</dbReference>
<keyword evidence="3" id="KW-0106">Calcium</keyword>
<evidence type="ECO:0000256" key="3">
    <source>
        <dbReference type="ARBA" id="ARBA00022837"/>
    </source>
</evidence>
<dbReference type="InterPro" id="IPR038081">
    <property type="entry name" value="CalX-like_sf"/>
</dbReference>
<dbReference type="SUPFAM" id="SSF141072">
    <property type="entry name" value="CalX-like"/>
    <property type="match status" value="1"/>
</dbReference>
<evidence type="ECO:0000259" key="4">
    <source>
        <dbReference type="SMART" id="SM00237"/>
    </source>
</evidence>
<dbReference type="AlphaFoldDB" id="A0A1D8TU86"/>
<dbReference type="PANTHER" id="PTHR46580">
    <property type="entry name" value="SENSOR KINASE-RELATED"/>
    <property type="match status" value="1"/>
</dbReference>
<dbReference type="InterPro" id="IPR028994">
    <property type="entry name" value="Integrin_alpha_N"/>
</dbReference>
<proteinExistence type="predicted"/>
<feature type="domain" description="Calx-beta" evidence="4">
    <location>
        <begin position="164"/>
        <end position="262"/>
    </location>
</feature>
<dbReference type="RefSeq" id="WP_070393575.1">
    <property type="nucleotide sequence ID" value="NZ_CP017599.1"/>
</dbReference>
<keyword evidence="1" id="KW-0732">Signal</keyword>
<evidence type="ECO:0000313" key="6">
    <source>
        <dbReference type="Proteomes" id="UP000177870"/>
    </source>
</evidence>
<dbReference type="Gene3D" id="2.130.10.130">
    <property type="entry name" value="Integrin alpha, N-terminal"/>
    <property type="match status" value="1"/>
</dbReference>
<dbReference type="STRING" id="1458985.BJP34_18245"/>
<protein>
    <recommendedName>
        <fullName evidence="4">Calx-beta domain-containing protein</fullName>
    </recommendedName>
</protein>
<reference evidence="6" key="1">
    <citation type="submission" date="2016-10" db="EMBL/GenBank/DDBJ databases">
        <title>Comparative genomics uncovers the prolific and rare metabolic potential of the cyanobacterial genus Moorea.</title>
        <authorList>
            <person name="Leao T."/>
            <person name="Castelao G."/>
            <person name="Korobeynikov A."/>
            <person name="Monroe E.A."/>
            <person name="Podell S."/>
            <person name="Glukhov E."/>
            <person name="Allen E."/>
            <person name="Gerwick W.H."/>
            <person name="Gerwick L."/>
        </authorList>
    </citation>
    <scope>NUCLEOTIDE SEQUENCE [LARGE SCALE GENOMIC DNA]</scope>
    <source>
        <strain evidence="6">PAL-8-15-08-1</strain>
    </source>
</reference>
<evidence type="ECO:0000256" key="2">
    <source>
        <dbReference type="ARBA" id="ARBA00022737"/>
    </source>
</evidence>
<dbReference type="Pfam" id="PF13517">
    <property type="entry name" value="FG-GAP_3"/>
    <property type="match status" value="1"/>
</dbReference>
<dbReference type="KEGG" id="mpro:BJP34_18245"/>
<dbReference type="InterPro" id="IPR013517">
    <property type="entry name" value="FG-GAP"/>
</dbReference>
<accession>A0A1D8TU86</accession>
<evidence type="ECO:0000313" key="5">
    <source>
        <dbReference type="EMBL" id="AOX01125.1"/>
    </source>
</evidence>
<keyword evidence="2" id="KW-0677">Repeat</keyword>
<gene>
    <name evidence="5" type="ORF">BJP34_18245</name>
</gene>
<dbReference type="GO" id="GO:0007154">
    <property type="term" value="P:cell communication"/>
    <property type="evidence" value="ECO:0007669"/>
    <property type="project" value="InterPro"/>
</dbReference>
<dbReference type="OrthoDB" id="502520at2"/>
<dbReference type="InterPro" id="IPR003644">
    <property type="entry name" value="Calx_beta"/>
</dbReference>
<name>A0A1D8TU86_9CYAN</name>
<organism evidence="5 6">
    <name type="scientific">Moorena producens PAL-8-15-08-1</name>
    <dbReference type="NCBI Taxonomy" id="1458985"/>
    <lineage>
        <taxon>Bacteria</taxon>
        <taxon>Bacillati</taxon>
        <taxon>Cyanobacteriota</taxon>
        <taxon>Cyanophyceae</taxon>
        <taxon>Coleofasciculales</taxon>
        <taxon>Coleofasciculaceae</taxon>
        <taxon>Moorena</taxon>
    </lineage>
</organism>
<dbReference type="EMBL" id="CP017599">
    <property type="protein sequence ID" value="AOX01125.1"/>
    <property type="molecule type" value="Genomic_DNA"/>
</dbReference>